<protein>
    <submittedName>
        <fullName evidence="2">Eml4 protein</fullName>
    </submittedName>
</protein>
<feature type="non-terminal residue" evidence="2">
    <location>
        <position position="1"/>
    </location>
</feature>
<evidence type="ECO:0000313" key="3">
    <source>
        <dbReference type="Proteomes" id="UP000649617"/>
    </source>
</evidence>
<organism evidence="2 3">
    <name type="scientific">Symbiodinium pilosum</name>
    <name type="common">Dinoflagellate</name>
    <dbReference type="NCBI Taxonomy" id="2952"/>
    <lineage>
        <taxon>Eukaryota</taxon>
        <taxon>Sar</taxon>
        <taxon>Alveolata</taxon>
        <taxon>Dinophyceae</taxon>
        <taxon>Suessiales</taxon>
        <taxon>Symbiodiniaceae</taxon>
        <taxon>Symbiodinium</taxon>
    </lineage>
</organism>
<comment type="caution">
    <text evidence="2">The sequence shown here is derived from an EMBL/GenBank/DDBJ whole genome shotgun (WGS) entry which is preliminary data.</text>
</comment>
<gene>
    <name evidence="2" type="primary">eml4</name>
    <name evidence="2" type="ORF">SPIL2461_LOCUS15856</name>
</gene>
<feature type="compositionally biased region" description="Polar residues" evidence="1">
    <location>
        <begin position="36"/>
        <end position="45"/>
    </location>
</feature>
<proteinExistence type="predicted"/>
<feature type="region of interest" description="Disordered" evidence="1">
    <location>
        <begin position="1"/>
        <end position="81"/>
    </location>
</feature>
<feature type="non-terminal residue" evidence="2">
    <location>
        <position position="81"/>
    </location>
</feature>
<sequence>PRRSESRGRNRAQAAAPLEAPPGSWVPCEEAPPVSGATSSHSSQPPAGPPQGHQSAQQPPAAAWDYRQPPPGQFPHPAHLP</sequence>
<evidence type="ECO:0000313" key="2">
    <source>
        <dbReference type="EMBL" id="CAE7596384.1"/>
    </source>
</evidence>
<keyword evidence="3" id="KW-1185">Reference proteome</keyword>
<dbReference type="EMBL" id="CAJNIZ010039924">
    <property type="protein sequence ID" value="CAE7596384.1"/>
    <property type="molecule type" value="Genomic_DNA"/>
</dbReference>
<feature type="compositionally biased region" description="Pro residues" evidence="1">
    <location>
        <begin position="68"/>
        <end position="81"/>
    </location>
</feature>
<dbReference type="Proteomes" id="UP000649617">
    <property type="component" value="Unassembled WGS sequence"/>
</dbReference>
<reference evidence="2" key="1">
    <citation type="submission" date="2021-02" db="EMBL/GenBank/DDBJ databases">
        <authorList>
            <person name="Dougan E. K."/>
            <person name="Rhodes N."/>
            <person name="Thang M."/>
            <person name="Chan C."/>
        </authorList>
    </citation>
    <scope>NUCLEOTIDE SEQUENCE</scope>
</reference>
<evidence type="ECO:0000256" key="1">
    <source>
        <dbReference type="SAM" id="MobiDB-lite"/>
    </source>
</evidence>
<accession>A0A812V4G9</accession>
<name>A0A812V4G9_SYMPI</name>
<dbReference type="AlphaFoldDB" id="A0A812V4G9"/>